<evidence type="ECO:0000256" key="11">
    <source>
        <dbReference type="ARBA" id="ARBA00023268"/>
    </source>
</evidence>
<evidence type="ECO:0000256" key="9">
    <source>
        <dbReference type="ARBA" id="ARBA00023204"/>
    </source>
</evidence>
<dbReference type="InterPro" id="IPR015886">
    <property type="entry name" value="H2TH_FPG"/>
</dbReference>
<keyword evidence="5 13" id="KW-0863">Zinc-finger</keyword>
<evidence type="ECO:0000256" key="3">
    <source>
        <dbReference type="ARBA" id="ARBA00022723"/>
    </source>
</evidence>
<feature type="domain" description="FPG-type" evidence="14">
    <location>
        <begin position="237"/>
        <end position="271"/>
    </location>
</feature>
<dbReference type="InterPro" id="IPR000214">
    <property type="entry name" value="Znf_DNA_glyclase/AP_lyase"/>
</dbReference>
<dbReference type="Gene3D" id="1.10.8.50">
    <property type="match status" value="1"/>
</dbReference>
<keyword evidence="3" id="KW-0479">Metal-binding</keyword>
<dbReference type="SMART" id="SM01232">
    <property type="entry name" value="H2TH"/>
    <property type="match status" value="1"/>
</dbReference>
<dbReference type="InterPro" id="IPR010979">
    <property type="entry name" value="Ribosomal_uS13-like_H2TH"/>
</dbReference>
<dbReference type="Pfam" id="PF01149">
    <property type="entry name" value="Fapy_DNA_glyco"/>
    <property type="match status" value="1"/>
</dbReference>
<organism evidence="16 17">
    <name type="scientific">Lutispora saccharofermentans</name>
    <dbReference type="NCBI Taxonomy" id="3024236"/>
    <lineage>
        <taxon>Bacteria</taxon>
        <taxon>Bacillati</taxon>
        <taxon>Bacillota</taxon>
        <taxon>Clostridia</taxon>
        <taxon>Lutisporales</taxon>
        <taxon>Lutisporaceae</taxon>
        <taxon>Lutispora</taxon>
    </lineage>
</organism>
<name>A0ABT1NIJ7_9FIRM</name>
<proteinExistence type="inferred from homology"/>
<evidence type="ECO:0000259" key="15">
    <source>
        <dbReference type="PROSITE" id="PS51068"/>
    </source>
</evidence>
<dbReference type="Gene3D" id="3.20.190.10">
    <property type="entry name" value="MutM-like, N-terminal"/>
    <property type="match status" value="1"/>
</dbReference>
<keyword evidence="11" id="KW-0511">Multifunctional enzyme</keyword>
<evidence type="ECO:0000256" key="7">
    <source>
        <dbReference type="ARBA" id="ARBA00022833"/>
    </source>
</evidence>
<comment type="catalytic activity">
    <reaction evidence="1">
        <text>Hydrolysis of DNA containing ring-opened 7-methylguanine residues, releasing 2,6-diamino-4-hydroxy-5-(N-methyl)formamidopyrimidine.</text>
        <dbReference type="EC" id="3.2.2.23"/>
    </reaction>
</comment>
<evidence type="ECO:0000313" key="16">
    <source>
        <dbReference type="EMBL" id="MCQ1531105.1"/>
    </source>
</evidence>
<dbReference type="InterPro" id="IPR012319">
    <property type="entry name" value="FPG_cat"/>
</dbReference>
<dbReference type="Proteomes" id="UP001651880">
    <property type="component" value="Unassembled WGS sequence"/>
</dbReference>
<keyword evidence="9" id="KW-0234">DNA repair</keyword>
<comment type="caution">
    <text evidence="16">The sequence shown here is derived from an EMBL/GenBank/DDBJ whole genome shotgun (WGS) entry which is preliminary data.</text>
</comment>
<dbReference type="SUPFAM" id="SSF46946">
    <property type="entry name" value="S13-like H2TH domain"/>
    <property type="match status" value="1"/>
</dbReference>
<dbReference type="PANTHER" id="PTHR22993:SF9">
    <property type="entry name" value="FORMAMIDOPYRIMIDINE-DNA GLYCOSYLASE"/>
    <property type="match status" value="1"/>
</dbReference>
<protein>
    <recommendedName>
        <fullName evidence="18">DNA-(apurinic or apyrimidinic site) lyase</fullName>
    </recommendedName>
</protein>
<evidence type="ECO:0000256" key="1">
    <source>
        <dbReference type="ARBA" id="ARBA00001668"/>
    </source>
</evidence>
<evidence type="ECO:0000256" key="8">
    <source>
        <dbReference type="ARBA" id="ARBA00023125"/>
    </source>
</evidence>
<evidence type="ECO:0000256" key="12">
    <source>
        <dbReference type="ARBA" id="ARBA00023295"/>
    </source>
</evidence>
<dbReference type="SUPFAM" id="SSF57716">
    <property type="entry name" value="Glucocorticoid receptor-like (DNA-binding domain)"/>
    <property type="match status" value="1"/>
</dbReference>
<dbReference type="PANTHER" id="PTHR22993">
    <property type="entry name" value="FORMAMIDOPYRIMIDINE-DNA GLYCOSYLASE"/>
    <property type="match status" value="1"/>
</dbReference>
<dbReference type="Pfam" id="PF06831">
    <property type="entry name" value="H2TH"/>
    <property type="match status" value="1"/>
</dbReference>
<keyword evidence="12" id="KW-0326">Glycosidase</keyword>
<evidence type="ECO:0000256" key="13">
    <source>
        <dbReference type="PROSITE-ProRule" id="PRU00391"/>
    </source>
</evidence>
<comment type="similarity">
    <text evidence="2">Belongs to the FPG family.</text>
</comment>
<evidence type="ECO:0000256" key="6">
    <source>
        <dbReference type="ARBA" id="ARBA00022801"/>
    </source>
</evidence>
<keyword evidence="4" id="KW-0227">DNA damage</keyword>
<dbReference type="EMBL" id="JAJEKE010000018">
    <property type="protein sequence ID" value="MCQ1531105.1"/>
    <property type="molecule type" value="Genomic_DNA"/>
</dbReference>
<accession>A0ABT1NIJ7</accession>
<evidence type="ECO:0008006" key="18">
    <source>
        <dbReference type="Google" id="ProtNLM"/>
    </source>
</evidence>
<evidence type="ECO:0000256" key="2">
    <source>
        <dbReference type="ARBA" id="ARBA00009409"/>
    </source>
</evidence>
<keyword evidence="10" id="KW-0456">Lyase</keyword>
<keyword evidence="7" id="KW-0862">Zinc</keyword>
<dbReference type="SUPFAM" id="SSF81624">
    <property type="entry name" value="N-terminal domain of MutM-like DNA repair proteins"/>
    <property type="match status" value="1"/>
</dbReference>
<feature type="domain" description="Formamidopyrimidine-DNA glycosylase catalytic" evidence="15">
    <location>
        <begin position="2"/>
        <end position="106"/>
    </location>
</feature>
<evidence type="ECO:0000313" key="17">
    <source>
        <dbReference type="Proteomes" id="UP001651880"/>
    </source>
</evidence>
<reference evidence="16 17" key="1">
    <citation type="submission" date="2021-10" db="EMBL/GenBank/DDBJ databases">
        <title>Lutispora strain m25 sp. nov., a thermophilic, non-spore-forming bacterium isolated from a lab-scale methanogenic bioreactor digesting anaerobic sludge.</title>
        <authorList>
            <person name="El Houari A."/>
            <person name="Mcdonald J."/>
        </authorList>
    </citation>
    <scope>NUCLEOTIDE SEQUENCE [LARGE SCALE GENOMIC DNA]</scope>
    <source>
        <strain evidence="17">m25</strain>
    </source>
</reference>
<evidence type="ECO:0000256" key="10">
    <source>
        <dbReference type="ARBA" id="ARBA00023239"/>
    </source>
</evidence>
<sequence>MPELPEIYNLSMQMDLTLKHKRISEVDIKQEKCLNLGKEEFIKAIINKEILRSFNKGKWVFIELSDQYYLLLNLGMGGDILYHESGQKYEKEYQCKFVFNDTSEVICRFWWIGRIELLKAHELAKHNATNEIAYSPFDEEFTLDYFKEQFKNKRMRLKNLILDQRKIGGIGNAYIHDILFESGLHPLTPIDKMTPEQIERLYYIIKSYLIEVYQKKGLYYERDLFGTRGGFKDTDFRIGYHENRPCPKCTALIQKIKTGSTSSYICPVCQTHNQ</sequence>
<dbReference type="PROSITE" id="PS51066">
    <property type="entry name" value="ZF_FPG_2"/>
    <property type="match status" value="1"/>
</dbReference>
<dbReference type="RefSeq" id="WP_255228625.1">
    <property type="nucleotide sequence ID" value="NZ_JAJEKE010000018.1"/>
</dbReference>
<evidence type="ECO:0000259" key="14">
    <source>
        <dbReference type="PROSITE" id="PS51066"/>
    </source>
</evidence>
<dbReference type="PROSITE" id="PS51068">
    <property type="entry name" value="FPG_CAT"/>
    <property type="match status" value="1"/>
</dbReference>
<dbReference type="SMART" id="SM00898">
    <property type="entry name" value="Fapy_DNA_glyco"/>
    <property type="match status" value="1"/>
</dbReference>
<evidence type="ECO:0000256" key="4">
    <source>
        <dbReference type="ARBA" id="ARBA00022763"/>
    </source>
</evidence>
<keyword evidence="6" id="KW-0378">Hydrolase</keyword>
<gene>
    <name evidence="16" type="ORF">LJD61_16385</name>
</gene>
<evidence type="ECO:0000256" key="5">
    <source>
        <dbReference type="ARBA" id="ARBA00022771"/>
    </source>
</evidence>
<keyword evidence="8" id="KW-0238">DNA-binding</keyword>
<dbReference type="InterPro" id="IPR035937">
    <property type="entry name" value="FPG_N"/>
</dbReference>
<keyword evidence="17" id="KW-1185">Reference proteome</keyword>